<comment type="caution">
    <text evidence="1">The sequence shown here is derived from an EMBL/GenBank/DDBJ whole genome shotgun (WGS) entry which is preliminary data.</text>
</comment>
<dbReference type="AlphaFoldDB" id="A0AB37A186"/>
<dbReference type="PIRSF" id="PIRSF038971">
    <property type="entry name" value="PhnM"/>
    <property type="match status" value="1"/>
</dbReference>
<evidence type="ECO:0000313" key="1">
    <source>
        <dbReference type="EMBL" id="PPK62613.1"/>
    </source>
</evidence>
<dbReference type="RefSeq" id="WP_104411662.1">
    <property type="nucleotide sequence ID" value="NZ_PTIW01000002.1"/>
</dbReference>
<dbReference type="EMBL" id="PTIW01000002">
    <property type="protein sequence ID" value="PPK62613.1"/>
    <property type="molecule type" value="Genomic_DNA"/>
</dbReference>
<sequence>MIKYINCNILTENGWIENSSFCTKNGKFLNIDKDIECDNVIDFKGHYVLPGIIDIHGDSFERCMAPRPGVHLPLKSAIYENDNYLLSAGITTFFYSITDSFEGGLRSRQNAKEMIEFITSNELKCRSLIHIRHEVANTKNFEELLQWIKDGKIELLSINDHLPRLEDAKKLQRYKNGIKRRMVMSEEEIENFIDSLQDERIVGEKQIEQLISYAKKYNIPLASHDDDSEEKVNTSIQRGVKIAEFPMDKECAKLHKKSDIFTLFGAPNLIRGGSHVGALGAFDAAKVGLLDILCSDYHYPSLFLSPFKIESLELENLEQAWKRISLFPAKAVGMDNKIGSIKDEKEADFLVLDSLQGELNSIKKVYIQGEERLKL</sequence>
<dbReference type="Gene3D" id="3.20.20.140">
    <property type="entry name" value="Metal-dependent hydrolases"/>
    <property type="match status" value="1"/>
</dbReference>
<protein>
    <submittedName>
        <fullName evidence="1">Alpha-D-ribose 1-methylphosphonate 5-triphosphate diphosphatase</fullName>
    </submittedName>
</protein>
<dbReference type="InterPro" id="IPR011059">
    <property type="entry name" value="Metal-dep_hydrolase_composite"/>
</dbReference>
<gene>
    <name evidence="1" type="ORF">B0F89_10215</name>
</gene>
<dbReference type="InterPro" id="IPR012696">
    <property type="entry name" value="PhnM"/>
</dbReference>
<dbReference type="PANTHER" id="PTHR43135:SF3">
    <property type="entry name" value="ALPHA-D-RIBOSE 1-METHYLPHOSPHONATE 5-TRIPHOSPHATE DIPHOSPHATASE"/>
    <property type="match status" value="1"/>
</dbReference>
<evidence type="ECO:0000313" key="2">
    <source>
        <dbReference type="Proteomes" id="UP000239861"/>
    </source>
</evidence>
<accession>A0AB37A186</accession>
<dbReference type="SUPFAM" id="SSF51556">
    <property type="entry name" value="Metallo-dependent hydrolases"/>
    <property type="match status" value="1"/>
</dbReference>
<reference evidence="1 2" key="1">
    <citation type="submission" date="2018-02" db="EMBL/GenBank/DDBJ databases">
        <title>Subsurface microbial communities from deep shales in Ohio and West Virginia, USA.</title>
        <authorList>
            <person name="Wrighton K."/>
        </authorList>
    </citation>
    <scope>NUCLEOTIDE SEQUENCE [LARGE SCALE GENOMIC DNA]</scope>
    <source>
        <strain evidence="1 2">MARC-MIP3H16</strain>
    </source>
</reference>
<dbReference type="InterPro" id="IPR051781">
    <property type="entry name" value="Metallo-dep_Hydrolase"/>
</dbReference>
<dbReference type="Gene3D" id="2.30.40.10">
    <property type="entry name" value="Urease, subunit C, domain 1"/>
    <property type="match status" value="1"/>
</dbReference>
<name>A0AB37A186_9BACT</name>
<dbReference type="GO" id="GO:0016810">
    <property type="term" value="F:hydrolase activity, acting on carbon-nitrogen (but not peptide) bonds"/>
    <property type="evidence" value="ECO:0007669"/>
    <property type="project" value="InterPro"/>
</dbReference>
<dbReference type="NCBIfam" id="NF011987">
    <property type="entry name" value="PRK15446.2-3"/>
    <property type="match status" value="1"/>
</dbReference>
<organism evidence="1 2">
    <name type="scientific">Malaciobacter marinus</name>
    <dbReference type="NCBI Taxonomy" id="505249"/>
    <lineage>
        <taxon>Bacteria</taxon>
        <taxon>Pseudomonadati</taxon>
        <taxon>Campylobacterota</taxon>
        <taxon>Epsilonproteobacteria</taxon>
        <taxon>Campylobacterales</taxon>
        <taxon>Arcobacteraceae</taxon>
        <taxon>Malaciobacter</taxon>
    </lineage>
</organism>
<dbReference type="SUPFAM" id="SSF51338">
    <property type="entry name" value="Composite domain of metallo-dependent hydrolases"/>
    <property type="match status" value="1"/>
</dbReference>
<dbReference type="NCBIfam" id="NF011990">
    <property type="entry name" value="PRK15446.2-6"/>
    <property type="match status" value="1"/>
</dbReference>
<dbReference type="Proteomes" id="UP000239861">
    <property type="component" value="Unassembled WGS sequence"/>
</dbReference>
<dbReference type="GO" id="GO:0019700">
    <property type="term" value="P:organic phosphonate catabolic process"/>
    <property type="evidence" value="ECO:0007669"/>
    <property type="project" value="InterPro"/>
</dbReference>
<dbReference type="PANTHER" id="PTHR43135">
    <property type="entry name" value="ALPHA-D-RIBOSE 1-METHYLPHOSPHONATE 5-TRIPHOSPHATE DIPHOSPHATASE"/>
    <property type="match status" value="1"/>
</dbReference>
<proteinExistence type="predicted"/>
<dbReference type="InterPro" id="IPR032466">
    <property type="entry name" value="Metal_Hydrolase"/>
</dbReference>